<dbReference type="AlphaFoldDB" id="A0A851GJE5"/>
<comment type="caution">
    <text evidence="8">The sequence shown here is derived from an EMBL/GenBank/DDBJ whole genome shotgun (WGS) entry which is preliminary data.</text>
</comment>
<feature type="transmembrane region" description="Helical" evidence="7">
    <location>
        <begin position="206"/>
        <end position="227"/>
    </location>
</feature>
<accession>A0A851GJE5</accession>
<dbReference type="GO" id="GO:0005886">
    <property type="term" value="C:plasma membrane"/>
    <property type="evidence" value="ECO:0007669"/>
    <property type="project" value="UniProtKB-SubCell"/>
</dbReference>
<dbReference type="RefSeq" id="WP_178932587.1">
    <property type="nucleotide sequence ID" value="NZ_JACBAZ010000004.1"/>
</dbReference>
<evidence type="ECO:0000256" key="5">
    <source>
        <dbReference type="ARBA" id="ARBA00022989"/>
    </source>
</evidence>
<evidence type="ECO:0000313" key="8">
    <source>
        <dbReference type="EMBL" id="NWK55991.1"/>
    </source>
</evidence>
<dbReference type="Proteomes" id="UP000557872">
    <property type="component" value="Unassembled WGS sequence"/>
</dbReference>
<feature type="transmembrane region" description="Helical" evidence="7">
    <location>
        <begin position="366"/>
        <end position="385"/>
    </location>
</feature>
<dbReference type="Pfam" id="PF07690">
    <property type="entry name" value="MFS_1"/>
    <property type="match status" value="1"/>
</dbReference>
<dbReference type="PANTHER" id="PTHR23517">
    <property type="entry name" value="RESISTANCE PROTEIN MDTM, PUTATIVE-RELATED-RELATED"/>
    <property type="match status" value="1"/>
</dbReference>
<evidence type="ECO:0000256" key="1">
    <source>
        <dbReference type="ARBA" id="ARBA00004651"/>
    </source>
</evidence>
<evidence type="ECO:0000256" key="2">
    <source>
        <dbReference type="ARBA" id="ARBA00022448"/>
    </source>
</evidence>
<feature type="transmembrane region" description="Helical" evidence="7">
    <location>
        <begin position="453"/>
        <end position="472"/>
    </location>
</feature>
<keyword evidence="2" id="KW-0813">Transport</keyword>
<evidence type="ECO:0000313" key="9">
    <source>
        <dbReference type="Proteomes" id="UP000557872"/>
    </source>
</evidence>
<feature type="transmembrane region" description="Helical" evidence="7">
    <location>
        <begin position="267"/>
        <end position="287"/>
    </location>
</feature>
<feature type="transmembrane region" description="Helical" evidence="7">
    <location>
        <begin position="115"/>
        <end position="136"/>
    </location>
</feature>
<organism evidence="8 9">
    <name type="scientific">Oceaniferula marina</name>
    <dbReference type="NCBI Taxonomy" id="2748318"/>
    <lineage>
        <taxon>Bacteria</taxon>
        <taxon>Pseudomonadati</taxon>
        <taxon>Verrucomicrobiota</taxon>
        <taxon>Verrucomicrobiia</taxon>
        <taxon>Verrucomicrobiales</taxon>
        <taxon>Verrucomicrobiaceae</taxon>
        <taxon>Oceaniferula</taxon>
    </lineage>
</organism>
<keyword evidence="5 7" id="KW-1133">Transmembrane helix</keyword>
<evidence type="ECO:0008006" key="10">
    <source>
        <dbReference type="Google" id="ProtNLM"/>
    </source>
</evidence>
<feature type="transmembrane region" description="Helical" evidence="7">
    <location>
        <begin position="156"/>
        <end position="173"/>
    </location>
</feature>
<protein>
    <recommendedName>
        <fullName evidence="10">MFS transporter</fullName>
    </recommendedName>
</protein>
<dbReference type="GO" id="GO:0022857">
    <property type="term" value="F:transmembrane transporter activity"/>
    <property type="evidence" value="ECO:0007669"/>
    <property type="project" value="InterPro"/>
</dbReference>
<evidence type="ECO:0000256" key="6">
    <source>
        <dbReference type="ARBA" id="ARBA00023136"/>
    </source>
</evidence>
<name>A0A851GJE5_9BACT</name>
<feature type="transmembrane region" description="Helical" evidence="7">
    <location>
        <begin position="405"/>
        <end position="428"/>
    </location>
</feature>
<dbReference type="InterPro" id="IPR050171">
    <property type="entry name" value="MFS_Transporters"/>
</dbReference>
<dbReference type="InterPro" id="IPR011701">
    <property type="entry name" value="MFS"/>
</dbReference>
<comment type="subcellular location">
    <subcellularLocation>
        <location evidence="1">Cell membrane</location>
        <topology evidence="1">Multi-pass membrane protein</topology>
    </subcellularLocation>
</comment>
<keyword evidence="9" id="KW-1185">Reference proteome</keyword>
<feature type="transmembrane region" description="Helical" evidence="7">
    <location>
        <begin position="59"/>
        <end position="77"/>
    </location>
</feature>
<feature type="transmembrane region" description="Helical" evidence="7">
    <location>
        <begin position="307"/>
        <end position="325"/>
    </location>
</feature>
<dbReference type="InterPro" id="IPR036259">
    <property type="entry name" value="MFS_trans_sf"/>
</dbReference>
<dbReference type="PANTHER" id="PTHR23517:SF3">
    <property type="entry name" value="INTEGRAL MEMBRANE TRANSPORT PROTEIN"/>
    <property type="match status" value="1"/>
</dbReference>
<dbReference type="SUPFAM" id="SSF103473">
    <property type="entry name" value="MFS general substrate transporter"/>
    <property type="match status" value="2"/>
</dbReference>
<evidence type="ECO:0000256" key="7">
    <source>
        <dbReference type="SAM" id="Phobius"/>
    </source>
</evidence>
<feature type="transmembrane region" description="Helical" evidence="7">
    <location>
        <begin position="89"/>
        <end position="109"/>
    </location>
</feature>
<dbReference type="EMBL" id="JACBAZ010000004">
    <property type="protein sequence ID" value="NWK55991.1"/>
    <property type="molecule type" value="Genomic_DNA"/>
</dbReference>
<keyword evidence="6 7" id="KW-0472">Membrane</keyword>
<sequence>MIKAVTDYFAEFKILKTASKDFWLTNAIQFFDGLAFFSMITVLTFYLTDNCGFSDVASGAWVGIWSLYVTAFAFAVGSICDTIGIKKSFYIAFGLVGTARAMLGFSPLLVTGDTLGYVVKTAIIIMALGSAFMGPVIKTAIRRFTTKKNRATGFNFYYLMMNVAAIIAAALVIDGFRKGFPSFAAVLPSFVFERVVNFFANGFGPINGNLAILDFGLAMSVLAFICVTRLDENNYAEESERVNTDEETRRPLAIFMEVWKEKTFQKLLLFLALTIGVRLVFTHQYLVMPKFYLRTMYNDFELGLFNSINPLIIVVGLIVLIPVINRYSTLKLIIVGMAVSASSLILLALPIHWFLALPGIDDLNEAYIFIILTQILIFALGELIFSPRFMEYVASVAPQDRVTSYMVLAELPTFISKPINGFVSGILISRYCYDGIRPKIETGNVTYYESPEIMWLVYLGLAVLSPVAVILLRNFVTDESSRSVAEEVSEASEKGEDHE</sequence>
<feature type="transmembrane region" description="Helical" evidence="7">
    <location>
        <begin position="22"/>
        <end position="47"/>
    </location>
</feature>
<gene>
    <name evidence="8" type="ORF">HW115_10230</name>
</gene>
<evidence type="ECO:0000256" key="4">
    <source>
        <dbReference type="ARBA" id="ARBA00022692"/>
    </source>
</evidence>
<proteinExistence type="predicted"/>
<feature type="transmembrane region" description="Helical" evidence="7">
    <location>
        <begin position="332"/>
        <end position="354"/>
    </location>
</feature>
<dbReference type="Gene3D" id="1.20.1250.20">
    <property type="entry name" value="MFS general substrate transporter like domains"/>
    <property type="match status" value="1"/>
</dbReference>
<evidence type="ECO:0000256" key="3">
    <source>
        <dbReference type="ARBA" id="ARBA00022475"/>
    </source>
</evidence>
<reference evidence="8 9" key="1">
    <citation type="submission" date="2020-07" db="EMBL/GenBank/DDBJ databases">
        <title>Roseicoccus Jingziensis gen. nov., sp. nov., isolated from coastal seawater.</title>
        <authorList>
            <person name="Feng X."/>
        </authorList>
    </citation>
    <scope>NUCLEOTIDE SEQUENCE [LARGE SCALE GENOMIC DNA]</scope>
    <source>
        <strain evidence="8 9">N1E253</strain>
    </source>
</reference>
<keyword evidence="3" id="KW-1003">Cell membrane</keyword>
<keyword evidence="4 7" id="KW-0812">Transmembrane</keyword>